<protein>
    <submittedName>
        <fullName evidence="2">Uncharacterized protein</fullName>
    </submittedName>
</protein>
<dbReference type="AlphaFoldDB" id="A0A7I8L674"/>
<name>A0A7I8L674_SPIIN</name>
<evidence type="ECO:0000313" key="2">
    <source>
        <dbReference type="EMBL" id="CAA7405509.1"/>
    </source>
</evidence>
<reference evidence="2" key="1">
    <citation type="submission" date="2020-02" db="EMBL/GenBank/DDBJ databases">
        <authorList>
            <person name="Scholz U."/>
            <person name="Mascher M."/>
            <person name="Fiebig A."/>
        </authorList>
    </citation>
    <scope>NUCLEOTIDE SEQUENCE</scope>
</reference>
<dbReference type="Proteomes" id="UP000663760">
    <property type="component" value="Chromosome 11"/>
</dbReference>
<organism evidence="2 3">
    <name type="scientific">Spirodela intermedia</name>
    <name type="common">Intermediate duckweed</name>
    <dbReference type="NCBI Taxonomy" id="51605"/>
    <lineage>
        <taxon>Eukaryota</taxon>
        <taxon>Viridiplantae</taxon>
        <taxon>Streptophyta</taxon>
        <taxon>Embryophyta</taxon>
        <taxon>Tracheophyta</taxon>
        <taxon>Spermatophyta</taxon>
        <taxon>Magnoliopsida</taxon>
        <taxon>Liliopsida</taxon>
        <taxon>Araceae</taxon>
        <taxon>Lemnoideae</taxon>
        <taxon>Spirodela</taxon>
    </lineage>
</organism>
<dbReference type="EMBL" id="LR746274">
    <property type="protein sequence ID" value="CAA7405509.1"/>
    <property type="molecule type" value="Genomic_DNA"/>
</dbReference>
<evidence type="ECO:0000256" key="1">
    <source>
        <dbReference type="SAM" id="Coils"/>
    </source>
</evidence>
<keyword evidence="3" id="KW-1185">Reference proteome</keyword>
<sequence>MGLVLSSICLPLNELLLSPLKTAASNSISFLKEKVGGPITGQALLLKDKAEQVAALKDQVEQVAALKDQVEQVSLPDAVTARTQEVRSLLGDAPSTSLLEPLTAEKTSDILGKKLNLF</sequence>
<evidence type="ECO:0000313" key="3">
    <source>
        <dbReference type="Proteomes" id="UP000663760"/>
    </source>
</evidence>
<gene>
    <name evidence="2" type="ORF">SI8410_11016187</name>
</gene>
<keyword evidence="1" id="KW-0175">Coiled coil</keyword>
<feature type="coiled-coil region" evidence="1">
    <location>
        <begin position="46"/>
        <end position="73"/>
    </location>
</feature>
<accession>A0A7I8L674</accession>
<proteinExistence type="predicted"/>